<feature type="signal peptide" evidence="8">
    <location>
        <begin position="1"/>
        <end position="22"/>
    </location>
</feature>
<evidence type="ECO:0000256" key="2">
    <source>
        <dbReference type="ARBA" id="ARBA00007613"/>
    </source>
</evidence>
<evidence type="ECO:0000256" key="8">
    <source>
        <dbReference type="SAM" id="SignalP"/>
    </source>
</evidence>
<reference evidence="9 10" key="1">
    <citation type="submission" date="2019-09" db="EMBL/GenBank/DDBJ databases">
        <title>Photobacterium damselae subsp. damselae CDC-2227-81, a human clinical isolate.</title>
        <authorList>
            <person name="Osorio C.R."/>
        </authorList>
    </citation>
    <scope>NUCLEOTIDE SEQUENCE [LARGE SCALE GENOMIC DNA]</scope>
    <source>
        <strain evidence="9 10">CDC-2227-81</strain>
    </source>
</reference>
<dbReference type="NCBIfam" id="NF007002">
    <property type="entry name" value="PRK09465.1"/>
    <property type="match status" value="1"/>
</dbReference>
<dbReference type="SUPFAM" id="SSF56954">
    <property type="entry name" value="Outer membrane efflux proteins (OEP)"/>
    <property type="match status" value="1"/>
</dbReference>
<keyword evidence="6" id="KW-0472">Membrane</keyword>
<comment type="subcellular location">
    <subcellularLocation>
        <location evidence="1">Cell outer membrane</location>
    </subcellularLocation>
</comment>
<dbReference type="Pfam" id="PF02321">
    <property type="entry name" value="OEP"/>
    <property type="match status" value="2"/>
</dbReference>
<keyword evidence="7" id="KW-0998">Cell outer membrane</keyword>
<dbReference type="AlphaFoldDB" id="A0AAD3WRV0"/>
<dbReference type="EMBL" id="VZUQ01000098">
    <property type="protein sequence ID" value="KAB1173131.1"/>
    <property type="molecule type" value="Genomic_DNA"/>
</dbReference>
<evidence type="ECO:0000256" key="6">
    <source>
        <dbReference type="ARBA" id="ARBA00023136"/>
    </source>
</evidence>
<dbReference type="PANTHER" id="PTHR30026">
    <property type="entry name" value="OUTER MEMBRANE PROTEIN TOLC"/>
    <property type="match status" value="1"/>
</dbReference>
<dbReference type="Proteomes" id="UP000480943">
    <property type="component" value="Unassembled WGS sequence"/>
</dbReference>
<evidence type="ECO:0000256" key="1">
    <source>
        <dbReference type="ARBA" id="ARBA00004442"/>
    </source>
</evidence>
<evidence type="ECO:0000256" key="4">
    <source>
        <dbReference type="ARBA" id="ARBA00022452"/>
    </source>
</evidence>
<dbReference type="InterPro" id="IPR003423">
    <property type="entry name" value="OMP_efflux"/>
</dbReference>
<evidence type="ECO:0000256" key="3">
    <source>
        <dbReference type="ARBA" id="ARBA00022448"/>
    </source>
</evidence>
<comment type="similarity">
    <text evidence="2">Belongs to the outer membrane factor (OMF) (TC 1.B.17) family.</text>
</comment>
<proteinExistence type="inferred from homology"/>
<dbReference type="GO" id="GO:0015288">
    <property type="term" value="F:porin activity"/>
    <property type="evidence" value="ECO:0007669"/>
    <property type="project" value="TreeGrafter"/>
</dbReference>
<dbReference type="GO" id="GO:1990281">
    <property type="term" value="C:efflux pump complex"/>
    <property type="evidence" value="ECO:0007669"/>
    <property type="project" value="TreeGrafter"/>
</dbReference>
<sequence length="437" mass="47639">MKKLLPLFISVAFGGLSQSALADNLAEIYQQAKQNDPQLLKAAADKDAAFEAINSARSSLLPQINLSAGYKGNFMDADSHAPGAPDNHGFNTGLQLSQSIYNRSSWVNLDISEQQARQSDAAYAAAQQALIMRVSKAYFDVLKAQDDLTFVRAEKAAVGRQLEQMKQRFDVGLSAITDVYDAQAQYDSVLASEILKENALTNSYEELREITGQAHKNLDILDTKSFSASNPGKPVNDLVKGAETENLTLLTYRIAQDVARNKISLAESGHLPTLSFDTGYSYDQTRMGNDDGSLTAGVTMNLPVYTGGRTTSEVKQAQFAYVSASEQLEQQYRSVVKDVRAYYNNINSSIASLRAYQQSVVSAKSALEATEAGFDVGTRTIVDVLNSTQSLYNANSQLADARYNYILSQLQLKQAVGTLSEQDILDINQGLKAVAKK</sequence>
<accession>A0AAD3WRV0</accession>
<dbReference type="NCBIfam" id="TIGR01844">
    <property type="entry name" value="type_I_sec_TolC"/>
    <property type="match status" value="1"/>
</dbReference>
<dbReference type="InterPro" id="IPR058622">
    <property type="entry name" value="TolC"/>
</dbReference>
<evidence type="ECO:0000313" key="10">
    <source>
        <dbReference type="Proteomes" id="UP000480943"/>
    </source>
</evidence>
<dbReference type="RefSeq" id="WP_115426336.1">
    <property type="nucleotide sequence ID" value="NZ_JABWTP010000110.1"/>
</dbReference>
<dbReference type="InterPro" id="IPR010130">
    <property type="entry name" value="T1SS_OMP_TolC"/>
</dbReference>
<keyword evidence="5" id="KW-0812">Transmembrane</keyword>
<keyword evidence="4" id="KW-1134">Transmembrane beta strand</keyword>
<gene>
    <name evidence="9" type="primary">tolC</name>
    <name evidence="9" type="ORF">F6450_20515</name>
</gene>
<name>A0AAD3WRV0_PHODD</name>
<evidence type="ECO:0000313" key="9">
    <source>
        <dbReference type="EMBL" id="KAB1173131.1"/>
    </source>
</evidence>
<organism evidence="9 10">
    <name type="scientific">Photobacterium damselae subsp. damselae</name>
    <name type="common">Listonella damsela</name>
    <dbReference type="NCBI Taxonomy" id="85581"/>
    <lineage>
        <taxon>Bacteria</taxon>
        <taxon>Pseudomonadati</taxon>
        <taxon>Pseudomonadota</taxon>
        <taxon>Gammaproteobacteria</taxon>
        <taxon>Vibrionales</taxon>
        <taxon>Vibrionaceae</taxon>
        <taxon>Photobacterium</taxon>
    </lineage>
</organism>
<dbReference type="InterPro" id="IPR051906">
    <property type="entry name" value="TolC-like"/>
</dbReference>
<dbReference type="Gene3D" id="1.20.1600.10">
    <property type="entry name" value="Outer membrane efflux proteins (OEP)"/>
    <property type="match status" value="1"/>
</dbReference>
<dbReference type="PANTHER" id="PTHR30026:SF20">
    <property type="entry name" value="OUTER MEMBRANE PROTEIN TOLC"/>
    <property type="match status" value="1"/>
</dbReference>
<evidence type="ECO:0000256" key="5">
    <source>
        <dbReference type="ARBA" id="ARBA00022692"/>
    </source>
</evidence>
<protein>
    <submittedName>
        <fullName evidence="9">Outer membrane channel protein TolC</fullName>
    </submittedName>
</protein>
<keyword evidence="8" id="KW-0732">Signal</keyword>
<comment type="caution">
    <text evidence="9">The sequence shown here is derived from an EMBL/GenBank/DDBJ whole genome shotgun (WGS) entry which is preliminary data.</text>
</comment>
<evidence type="ECO:0000256" key="7">
    <source>
        <dbReference type="ARBA" id="ARBA00023237"/>
    </source>
</evidence>
<keyword evidence="3" id="KW-0813">Transport</keyword>
<feature type="chain" id="PRO_5042074837" evidence="8">
    <location>
        <begin position="23"/>
        <end position="437"/>
    </location>
</feature>
<dbReference type="GO" id="GO:0009279">
    <property type="term" value="C:cell outer membrane"/>
    <property type="evidence" value="ECO:0007669"/>
    <property type="project" value="UniProtKB-SubCell"/>
</dbReference>
<dbReference type="GO" id="GO:0015562">
    <property type="term" value="F:efflux transmembrane transporter activity"/>
    <property type="evidence" value="ECO:0007669"/>
    <property type="project" value="InterPro"/>
</dbReference>